<evidence type="ECO:0000313" key="3">
    <source>
        <dbReference type="Proteomes" id="UP000443090"/>
    </source>
</evidence>
<dbReference type="InterPro" id="IPR029058">
    <property type="entry name" value="AB_hydrolase_fold"/>
</dbReference>
<reference evidence="2 3" key="1">
    <citation type="submission" date="2018-05" db="EMBL/GenBank/DDBJ databases">
        <title>Genome sequencing and assembly of the regulated plant pathogen Lachnellula willkommii and related sister species for the development of diagnostic species identification markers.</title>
        <authorList>
            <person name="Giroux E."/>
            <person name="Bilodeau G."/>
        </authorList>
    </citation>
    <scope>NUCLEOTIDE SEQUENCE [LARGE SCALE GENOMIC DNA]</scope>
    <source>
        <strain evidence="2 3">CBS 160.35</strain>
    </source>
</reference>
<organism evidence="2 3">
    <name type="scientific">Lachnellula occidentalis</name>
    <dbReference type="NCBI Taxonomy" id="215460"/>
    <lineage>
        <taxon>Eukaryota</taxon>
        <taxon>Fungi</taxon>
        <taxon>Dikarya</taxon>
        <taxon>Ascomycota</taxon>
        <taxon>Pezizomycotina</taxon>
        <taxon>Leotiomycetes</taxon>
        <taxon>Helotiales</taxon>
        <taxon>Lachnaceae</taxon>
        <taxon>Lachnellula</taxon>
    </lineage>
</organism>
<feature type="region of interest" description="Disordered" evidence="1">
    <location>
        <begin position="413"/>
        <end position="457"/>
    </location>
</feature>
<accession>A0A8H8RP38</accession>
<dbReference type="AlphaFoldDB" id="A0A8H8RP38"/>
<feature type="region of interest" description="Disordered" evidence="1">
    <location>
        <begin position="502"/>
        <end position="539"/>
    </location>
</feature>
<protein>
    <recommendedName>
        <fullName evidence="4">DUF676 domain-containing protein</fullName>
    </recommendedName>
</protein>
<keyword evidence="3" id="KW-1185">Reference proteome</keyword>
<dbReference type="Gene3D" id="3.40.50.1820">
    <property type="entry name" value="alpha/beta hydrolase"/>
    <property type="match status" value="1"/>
</dbReference>
<dbReference type="OrthoDB" id="442243at2759"/>
<sequence length="539" mass="58422">MIKTLLLCFIHGFKGDEETFFGFPEDLKKHVQETSPELNVSTAVYPKYETKGDLAGCVETFREWLQDQVTDLETDAATPSAILDPSVSVILCAHSMGGLVAADTLFSVLSNRPTCISPDPSTPRLMFPLIQGLISFDTPYNGLARSMFAYGAFSQYQNISGVWNIVSTLSGGIGMGSVGASSAAAGGATARATATAAGSQLVASQAGSWKRWQALASRTGTAGAIIAGGVTAYMHREQIGQSLRKLNRANISSSLSRDNLSQGLSYVSRESIGEGFTWMASHLKFVGALMKQEQMTTRLERLARLRGVGVVNLYTSLGENGYWSGGYFVPKRTFCAVPAEVDGDKRRLFVEVPNVKAENEIEAHCSMFRPDKNSAYEDLLGKTGELVRKWVGNDPRKMVDDYQPDARQRAMSITESEVLDDDGKMKQEQGQEKESESAPASEGTLVAEDEKSVSEDDKQLQAILECQDLPQPEDGGISDEDLKQALGVPLPVEETMDQATEVPLPVDDSGLKKGNGTSWIPAMPAMPSMPAIPGYWKRK</sequence>
<feature type="compositionally biased region" description="Basic and acidic residues" evidence="1">
    <location>
        <begin position="421"/>
        <end position="436"/>
    </location>
</feature>
<gene>
    <name evidence="2" type="ORF">LOCC1_G004808</name>
</gene>
<proteinExistence type="predicted"/>
<comment type="caution">
    <text evidence="2">The sequence shown here is derived from an EMBL/GenBank/DDBJ whole genome shotgun (WGS) entry which is preliminary data.</text>
</comment>
<evidence type="ECO:0000313" key="2">
    <source>
        <dbReference type="EMBL" id="TVY39165.1"/>
    </source>
</evidence>
<evidence type="ECO:0008006" key="4">
    <source>
        <dbReference type="Google" id="ProtNLM"/>
    </source>
</evidence>
<feature type="compositionally biased region" description="Basic and acidic residues" evidence="1">
    <location>
        <begin position="448"/>
        <end position="457"/>
    </location>
</feature>
<name>A0A8H8RP38_9HELO</name>
<dbReference type="Proteomes" id="UP000443090">
    <property type="component" value="Unassembled WGS sequence"/>
</dbReference>
<dbReference type="SUPFAM" id="SSF53474">
    <property type="entry name" value="alpha/beta-Hydrolases"/>
    <property type="match status" value="1"/>
</dbReference>
<evidence type="ECO:0000256" key="1">
    <source>
        <dbReference type="SAM" id="MobiDB-lite"/>
    </source>
</evidence>
<dbReference type="PANTHER" id="PTHR47842:SF2">
    <property type="entry name" value="DUF676 DOMAIN-CONTAINING PROTEIN"/>
    <property type="match status" value="1"/>
</dbReference>
<dbReference type="PANTHER" id="PTHR47842">
    <property type="entry name" value="EXPRESSED PROTEIN"/>
    <property type="match status" value="1"/>
</dbReference>
<feature type="compositionally biased region" description="Low complexity" evidence="1">
    <location>
        <begin position="520"/>
        <end position="533"/>
    </location>
</feature>
<dbReference type="EMBL" id="QGMI01000543">
    <property type="protein sequence ID" value="TVY39165.1"/>
    <property type="molecule type" value="Genomic_DNA"/>
</dbReference>